<dbReference type="EnsemblPlants" id="Pp3c1_21270V3.2">
    <property type="protein sequence ID" value="Pp3c1_21270V3.2"/>
    <property type="gene ID" value="Pp3c1_21270"/>
</dbReference>
<dbReference type="OrthoDB" id="434647at2759"/>
<feature type="region of interest" description="Disordered" evidence="2">
    <location>
        <begin position="149"/>
        <end position="262"/>
    </location>
</feature>
<dbReference type="Pfam" id="PF03134">
    <property type="entry name" value="TB2_DP1_HVA22"/>
    <property type="match status" value="1"/>
</dbReference>
<dbReference type="EMBL" id="ABEU02000001">
    <property type="protein sequence ID" value="PNR62510.1"/>
    <property type="molecule type" value="Genomic_DNA"/>
</dbReference>
<dbReference type="OMA" id="CYKIVER"/>
<reference evidence="4" key="3">
    <citation type="submission" date="2020-12" db="UniProtKB">
        <authorList>
            <consortium name="EnsemblPlants"/>
        </authorList>
    </citation>
    <scope>IDENTIFICATION</scope>
</reference>
<feature type="transmembrane region" description="Helical" evidence="1">
    <location>
        <begin position="36"/>
        <end position="53"/>
    </location>
</feature>
<dbReference type="STRING" id="3218.A0A2K1L8Z7"/>
<dbReference type="FunCoup" id="A0A2K1L8Z7">
    <property type="interactions" value="2202"/>
</dbReference>
<dbReference type="EnsemblPlants" id="Pp3c1_21270V3.4">
    <property type="protein sequence ID" value="Pp3c1_21270V3.4"/>
    <property type="gene ID" value="Pp3c1_21270"/>
</dbReference>
<dbReference type="RefSeq" id="XP_024390450.1">
    <property type="nucleotide sequence ID" value="XM_024534682.2"/>
</dbReference>
<keyword evidence="1" id="KW-0812">Transmembrane</keyword>
<dbReference type="Gramene" id="Pp3c1_21270V3.3">
    <property type="protein sequence ID" value="Pp3c1_21270V3.3"/>
    <property type="gene ID" value="Pp3c1_21270"/>
</dbReference>
<dbReference type="RefSeq" id="XP_024390131.1">
    <property type="nucleotide sequence ID" value="XM_024534363.2"/>
</dbReference>
<dbReference type="Gramene" id="Pp3c1_21270V3.5">
    <property type="protein sequence ID" value="Pp3c1_21270V3.5"/>
    <property type="gene ID" value="Pp3c1_21270"/>
</dbReference>
<dbReference type="Proteomes" id="UP000006727">
    <property type="component" value="Chromosome 1"/>
</dbReference>
<gene>
    <name evidence="4" type="primary">LOC112289172</name>
    <name evidence="3" type="ORF">PHYPA_000934</name>
</gene>
<comment type="subcellular location">
    <subcellularLocation>
        <location evidence="1">Membrane</location>
        <topology evidence="1">Multi-pass membrane protein</topology>
    </subcellularLocation>
</comment>
<keyword evidence="1" id="KW-1133">Transmembrane helix</keyword>
<keyword evidence="5" id="KW-1185">Reference proteome</keyword>
<feature type="transmembrane region" description="Helical" evidence="1">
    <location>
        <begin position="6"/>
        <end position="24"/>
    </location>
</feature>
<dbReference type="Gramene" id="Pp3c1_21270V3.2">
    <property type="protein sequence ID" value="Pp3c1_21270V3.2"/>
    <property type="gene ID" value="Pp3c1_21270"/>
</dbReference>
<dbReference type="Gramene" id="Pp3c1_21270V3.8">
    <property type="protein sequence ID" value="Pp3c1_21270V3.8"/>
    <property type="gene ID" value="Pp3c1_21270"/>
</dbReference>
<evidence type="ECO:0000313" key="4">
    <source>
        <dbReference type="EnsemblPlants" id="Pp3c1_21270V3.1"/>
    </source>
</evidence>
<name>A0A2K1L8Z7_PHYPA</name>
<reference evidence="3 5" key="1">
    <citation type="journal article" date="2008" name="Science">
        <title>The Physcomitrella genome reveals evolutionary insights into the conquest of land by plants.</title>
        <authorList>
            <person name="Rensing S."/>
            <person name="Lang D."/>
            <person name="Zimmer A."/>
            <person name="Terry A."/>
            <person name="Salamov A."/>
            <person name="Shapiro H."/>
            <person name="Nishiyama T."/>
            <person name="Perroud P.-F."/>
            <person name="Lindquist E."/>
            <person name="Kamisugi Y."/>
            <person name="Tanahashi T."/>
            <person name="Sakakibara K."/>
            <person name="Fujita T."/>
            <person name="Oishi K."/>
            <person name="Shin-I T."/>
            <person name="Kuroki Y."/>
            <person name="Toyoda A."/>
            <person name="Suzuki Y."/>
            <person name="Hashimoto A."/>
            <person name="Yamaguchi K."/>
            <person name="Sugano A."/>
            <person name="Kohara Y."/>
            <person name="Fujiyama A."/>
            <person name="Anterola A."/>
            <person name="Aoki S."/>
            <person name="Ashton N."/>
            <person name="Barbazuk W.B."/>
            <person name="Barker E."/>
            <person name="Bennetzen J."/>
            <person name="Bezanilla M."/>
            <person name="Blankenship R."/>
            <person name="Cho S.H."/>
            <person name="Dutcher S."/>
            <person name="Estelle M."/>
            <person name="Fawcett J.A."/>
            <person name="Gundlach H."/>
            <person name="Hanada K."/>
            <person name="Heyl A."/>
            <person name="Hicks K.A."/>
            <person name="Hugh J."/>
            <person name="Lohr M."/>
            <person name="Mayer K."/>
            <person name="Melkozernov A."/>
            <person name="Murata T."/>
            <person name="Nelson D."/>
            <person name="Pils B."/>
            <person name="Prigge M."/>
            <person name="Reiss B."/>
            <person name="Renner T."/>
            <person name="Rombauts S."/>
            <person name="Rushton P."/>
            <person name="Sanderfoot A."/>
            <person name="Schween G."/>
            <person name="Shiu S.-H."/>
            <person name="Stueber K."/>
            <person name="Theodoulou F.L."/>
            <person name="Tu H."/>
            <person name="Van de Peer Y."/>
            <person name="Verrier P.J."/>
            <person name="Waters E."/>
            <person name="Wood A."/>
            <person name="Yang L."/>
            <person name="Cove D."/>
            <person name="Cuming A."/>
            <person name="Hasebe M."/>
            <person name="Lucas S."/>
            <person name="Mishler D.B."/>
            <person name="Reski R."/>
            <person name="Grigoriev I."/>
            <person name="Quatrano R.S."/>
            <person name="Boore J.L."/>
        </authorList>
    </citation>
    <scope>NUCLEOTIDE SEQUENCE [LARGE SCALE GENOMIC DNA]</scope>
    <source>
        <strain evidence="4 5">cv. Gransden 2004</strain>
    </source>
</reference>
<comment type="similarity">
    <text evidence="1">Belongs to the DP1 family.</text>
</comment>
<sequence>MMGSFITRAIIMVLGYIYPAYECYKIVERKRPDPEYLRFWCQYWVIIAVVTVVERFADALISWVPLYSEAKLAFIIYLWYPQTMGTTYVYNMLLRPLVAQHELEIDRNLNELRTRAGDVVLQWWQRGSVHAQARFSELLQFLAMQSNGSQQRSFPNQGVPQGPARAPAQGHSREYPQGNSPLYPQPAAGFPIDSSYPPPEVRSHHETAPYPSSQGAQAGQELYPPIPPYSQPRRPYRSALSDGEGNFDIPEVKHRVPFSRMG</sequence>
<dbReference type="PaxDb" id="3218-PP1S257_47V6.1"/>
<evidence type="ECO:0000256" key="1">
    <source>
        <dbReference type="RuleBase" id="RU362006"/>
    </source>
</evidence>
<reference evidence="3 5" key="2">
    <citation type="journal article" date="2018" name="Plant J.">
        <title>The Physcomitrella patens chromosome-scale assembly reveals moss genome structure and evolution.</title>
        <authorList>
            <person name="Lang D."/>
            <person name="Ullrich K.K."/>
            <person name="Murat F."/>
            <person name="Fuchs J."/>
            <person name="Jenkins J."/>
            <person name="Haas F.B."/>
            <person name="Piednoel M."/>
            <person name="Gundlach H."/>
            <person name="Van Bel M."/>
            <person name="Meyberg R."/>
            <person name="Vives C."/>
            <person name="Morata J."/>
            <person name="Symeonidi A."/>
            <person name="Hiss M."/>
            <person name="Muchero W."/>
            <person name="Kamisugi Y."/>
            <person name="Saleh O."/>
            <person name="Blanc G."/>
            <person name="Decker E.L."/>
            <person name="van Gessel N."/>
            <person name="Grimwood J."/>
            <person name="Hayes R.D."/>
            <person name="Graham S.W."/>
            <person name="Gunter L.E."/>
            <person name="McDaniel S.F."/>
            <person name="Hoernstein S.N.W."/>
            <person name="Larsson A."/>
            <person name="Li F.W."/>
            <person name="Perroud P.F."/>
            <person name="Phillips J."/>
            <person name="Ranjan P."/>
            <person name="Rokshar D.S."/>
            <person name="Rothfels C.J."/>
            <person name="Schneider L."/>
            <person name="Shu S."/>
            <person name="Stevenson D.W."/>
            <person name="Thummler F."/>
            <person name="Tillich M."/>
            <person name="Villarreal Aguilar J.C."/>
            <person name="Widiez T."/>
            <person name="Wong G.K."/>
            <person name="Wymore A."/>
            <person name="Zhang Y."/>
            <person name="Zimmer A.D."/>
            <person name="Quatrano R.S."/>
            <person name="Mayer K.F.X."/>
            <person name="Goodstein D."/>
            <person name="Casacuberta J.M."/>
            <person name="Vandepoele K."/>
            <person name="Reski R."/>
            <person name="Cuming A.C."/>
            <person name="Tuskan G.A."/>
            <person name="Maumus F."/>
            <person name="Salse J."/>
            <person name="Schmutz J."/>
            <person name="Rensing S.A."/>
        </authorList>
    </citation>
    <scope>NUCLEOTIDE SEQUENCE [LARGE SCALE GENOMIC DNA]</scope>
    <source>
        <strain evidence="4 5">cv. Gransden 2004</strain>
    </source>
</reference>
<dbReference type="EnsemblPlants" id="Pp3c1_21270V3.6">
    <property type="protein sequence ID" value="Pp3c1_21270V3.6"/>
    <property type="gene ID" value="Pp3c1_21270"/>
</dbReference>
<dbReference type="RefSeq" id="XP_024390213.1">
    <property type="nucleotide sequence ID" value="XM_024534445.2"/>
</dbReference>
<dbReference type="KEGG" id="ppp:112289172"/>
<accession>A0A2K1L8Z7</accession>
<dbReference type="Gramene" id="Pp3c1_21270V3.6">
    <property type="protein sequence ID" value="Pp3c1_21270V3.6"/>
    <property type="gene ID" value="Pp3c1_21270"/>
</dbReference>
<dbReference type="RefSeq" id="XP_073391012.1">
    <property type="nucleotide sequence ID" value="XM_073534911.1"/>
</dbReference>
<dbReference type="RefSeq" id="XP_024389966.1">
    <property type="nucleotide sequence ID" value="XM_024534198.2"/>
</dbReference>
<dbReference type="Gramene" id="Pp3c1_21270V3.1">
    <property type="protein sequence ID" value="Pp3c1_21270V3.1"/>
    <property type="gene ID" value="Pp3c1_21270"/>
</dbReference>
<dbReference type="EnsemblPlants" id="Pp3c1_21270V3.1">
    <property type="protein sequence ID" value="Pp3c1_21270V3.1"/>
    <property type="gene ID" value="Pp3c1_21270"/>
</dbReference>
<proteinExistence type="inferred from homology"/>
<dbReference type="EnsemblPlants" id="Pp3c1_21270V3.5">
    <property type="protein sequence ID" value="Pp3c1_21270V3.5"/>
    <property type="gene ID" value="Pp3c1_21270"/>
</dbReference>
<dbReference type="EnsemblPlants" id="Pp3c1_21270V3.8">
    <property type="protein sequence ID" value="Pp3c1_21270V3.8"/>
    <property type="gene ID" value="Pp3c1_21270"/>
</dbReference>
<dbReference type="PANTHER" id="PTHR12300">
    <property type="entry name" value="HVA22-LIKE PROTEINS"/>
    <property type="match status" value="1"/>
</dbReference>
<dbReference type="Gramene" id="Pp3c1_21270V3.7">
    <property type="protein sequence ID" value="Pp3c1_21270V3.7"/>
    <property type="gene ID" value="Pp3c1_21270"/>
</dbReference>
<dbReference type="RefSeq" id="XP_024390760.1">
    <property type="nucleotide sequence ID" value="XM_024534992.2"/>
</dbReference>
<dbReference type="PANTHER" id="PTHR12300:SF117">
    <property type="entry name" value="LP05237P-RELATED"/>
    <property type="match status" value="1"/>
</dbReference>
<dbReference type="RefSeq" id="XP_024390043.1">
    <property type="nucleotide sequence ID" value="XM_024534275.2"/>
</dbReference>
<dbReference type="RefSeq" id="XP_073391015.1">
    <property type="nucleotide sequence ID" value="XM_073534914.1"/>
</dbReference>
<evidence type="ECO:0000313" key="3">
    <source>
        <dbReference type="EMBL" id="PNR62510.1"/>
    </source>
</evidence>
<protein>
    <recommendedName>
        <fullName evidence="1">HVA22-like protein</fullName>
    </recommendedName>
</protein>
<dbReference type="GO" id="GO:0016020">
    <property type="term" value="C:membrane"/>
    <property type="evidence" value="ECO:0007669"/>
    <property type="project" value="UniProtKB-SubCell"/>
</dbReference>
<organism evidence="3">
    <name type="scientific">Physcomitrium patens</name>
    <name type="common">Spreading-leaved earth moss</name>
    <name type="synonym">Physcomitrella patens</name>
    <dbReference type="NCBI Taxonomy" id="3218"/>
    <lineage>
        <taxon>Eukaryota</taxon>
        <taxon>Viridiplantae</taxon>
        <taxon>Streptophyta</taxon>
        <taxon>Embryophyta</taxon>
        <taxon>Bryophyta</taxon>
        <taxon>Bryophytina</taxon>
        <taxon>Bryopsida</taxon>
        <taxon>Funariidae</taxon>
        <taxon>Funariales</taxon>
        <taxon>Funariaceae</taxon>
        <taxon>Physcomitrium</taxon>
    </lineage>
</organism>
<feature type="compositionally biased region" description="Polar residues" evidence="2">
    <location>
        <begin position="149"/>
        <end position="159"/>
    </location>
</feature>
<dbReference type="Gramene" id="Pp3c1_21270V3.4">
    <property type="protein sequence ID" value="Pp3c1_21270V3.4"/>
    <property type="gene ID" value="Pp3c1_21270"/>
</dbReference>
<dbReference type="AlphaFoldDB" id="A0A2K1L8Z7"/>
<evidence type="ECO:0000313" key="5">
    <source>
        <dbReference type="Proteomes" id="UP000006727"/>
    </source>
</evidence>
<dbReference type="EnsemblPlants" id="Pp3c1_21270V3.3">
    <property type="protein sequence ID" value="Pp3c1_21270V3.3"/>
    <property type="gene ID" value="Pp3c1_21270"/>
</dbReference>
<evidence type="ECO:0000256" key="2">
    <source>
        <dbReference type="SAM" id="MobiDB-lite"/>
    </source>
</evidence>
<dbReference type="RefSeq" id="XP_024390523.1">
    <property type="nucleotide sequence ID" value="XM_024534755.2"/>
</dbReference>
<dbReference type="InterPro" id="IPR004345">
    <property type="entry name" value="TB2_DP1_HVA22"/>
</dbReference>
<dbReference type="RefSeq" id="XP_024390672.1">
    <property type="nucleotide sequence ID" value="XM_024534904.2"/>
</dbReference>
<keyword evidence="1" id="KW-0472">Membrane</keyword>
<dbReference type="GeneID" id="112289172"/>
<dbReference type="EnsemblPlants" id="Pp3c1_21270V3.7">
    <property type="protein sequence ID" value="Pp3c1_21270V3.7"/>
    <property type="gene ID" value="Pp3c1_21270"/>
</dbReference>